<dbReference type="SUPFAM" id="SSF54001">
    <property type="entry name" value="Cysteine proteinases"/>
    <property type="match status" value="1"/>
</dbReference>
<dbReference type="PANTHER" id="PTHR42736:SF1">
    <property type="entry name" value="PROTEIN-GLUTAMINE GAMMA-GLUTAMYLTRANSFERASE"/>
    <property type="match status" value="1"/>
</dbReference>
<keyword evidence="2" id="KW-0812">Transmembrane</keyword>
<dbReference type="InterPro" id="IPR038765">
    <property type="entry name" value="Papain-like_cys_pep_sf"/>
</dbReference>
<keyword evidence="2" id="KW-1133">Transmembrane helix</keyword>
<accession>A0A328UGT8</accession>
<feature type="transmembrane region" description="Helical" evidence="2">
    <location>
        <begin position="199"/>
        <end position="216"/>
    </location>
</feature>
<evidence type="ECO:0000313" key="4">
    <source>
        <dbReference type="EMBL" id="RAQ29972.1"/>
    </source>
</evidence>
<comment type="caution">
    <text evidence="4">The sequence shown here is derived from an EMBL/GenBank/DDBJ whole genome shotgun (WGS) entry which is preliminary data.</text>
</comment>
<sequence length="852" mass="95975">MMKKTNRALKKIDTSQAGFILEPPVLRAKKQAWFSAFILDFLLLASAISGTVLIFFSVFPLAVDFWVLGAMLLFFTLFFTVAFVFPKPGNLLVLFFAVLYCLCTYLLRAELAQGLILCVNQVIERLNDLLGSHFLLYVTEVSDYSTQRQRCTLFVLFMLTAFLCLLAWVVIRKKSTLPAFLLTFPLPLILLNFTPYPLIFLLFLIFWLVLFIGALGDKKAKDRLKKEISVHYLESGHRSVRSRLLWLPLLICLTAALSLFFFRYEPRQPQILNHWRTQVTEAVQTLWTGGASITPYGATLDRADLTQGGHISFSGETALRVKATSPAPMYLKGFTGSVYTGFSWEPLPDSSFSEISAAVPDSSLLNLSAQLDTAILQRHNTQFIQRTSYQELSLQNIRTNQKTIYFPYFLSTTPQNLPQGQFVSDHFIRSPLPLGSATYRLEALSLGLNRKSRDMSAAFFLENGRWETENYFQNTQVISLNSTEALEHFYCAPVSDTLLLQLDGEARALMELETAYSRFAYEHYTTLPDNLKNKLRSYLQTHFMQFVPDASGNVNLSLDAIVTAIQTMVQTSAAYTLSPGTPPDGRDFVDYFLFENRQGYCVHFASAAVALLRAYGIPARYAEGYIITNEEIQQAQPDGWMNIPDSKAHAWAEYYLPGTGWVPLEATPGYTTAPGNTGVVQSPAPSSVTSEPAPSSASMESSPAASVSSLPATDSFSPTAQEVSTPTAAEGAKPADFLPIVIFLLILLIPLSLIFIRHFIAVRRFQQLLQAEDTNKSLLKMHQKLVGLLSYAGLREPDFTQELAQKARYSAHKITPEEQKVLYDFYQKTAREYEQTLPAWKKLLFRYWHHYR</sequence>
<evidence type="ECO:0000313" key="5">
    <source>
        <dbReference type="Proteomes" id="UP000249377"/>
    </source>
</evidence>
<dbReference type="InterPro" id="IPR021878">
    <property type="entry name" value="TgpA_N"/>
</dbReference>
<keyword evidence="2" id="KW-0472">Membrane</keyword>
<keyword evidence="5" id="KW-1185">Reference proteome</keyword>
<gene>
    <name evidence="4" type="ORF">DPQ25_00155</name>
</gene>
<feature type="transmembrane region" description="Helical" evidence="2">
    <location>
        <begin position="37"/>
        <end position="59"/>
    </location>
</feature>
<dbReference type="InterPro" id="IPR052901">
    <property type="entry name" value="Bact_TGase-like"/>
</dbReference>
<dbReference type="PANTHER" id="PTHR42736">
    <property type="entry name" value="PROTEIN-GLUTAMINE GAMMA-GLUTAMYLTRANSFERASE"/>
    <property type="match status" value="1"/>
</dbReference>
<feature type="transmembrane region" description="Helical" evidence="2">
    <location>
        <begin position="152"/>
        <end position="170"/>
    </location>
</feature>
<dbReference type="EMBL" id="QLYR01000001">
    <property type="protein sequence ID" value="RAQ29972.1"/>
    <property type="molecule type" value="Genomic_DNA"/>
</dbReference>
<protein>
    <recommendedName>
        <fullName evidence="3">Transglutaminase-like domain-containing protein</fullName>
    </recommendedName>
</protein>
<dbReference type="InterPro" id="IPR002931">
    <property type="entry name" value="Transglutaminase-like"/>
</dbReference>
<feature type="transmembrane region" description="Helical" evidence="2">
    <location>
        <begin position="177"/>
        <end position="193"/>
    </location>
</feature>
<feature type="compositionally biased region" description="Low complexity" evidence="1">
    <location>
        <begin position="690"/>
        <end position="712"/>
    </location>
</feature>
<feature type="region of interest" description="Disordered" evidence="1">
    <location>
        <begin position="673"/>
        <end position="728"/>
    </location>
</feature>
<dbReference type="SMART" id="SM00460">
    <property type="entry name" value="TGc"/>
    <property type="match status" value="1"/>
</dbReference>
<name>A0A328UGT8_9FIRM</name>
<feature type="transmembrane region" description="Helical" evidence="2">
    <location>
        <begin position="65"/>
        <end position="84"/>
    </location>
</feature>
<proteinExistence type="predicted"/>
<evidence type="ECO:0000256" key="1">
    <source>
        <dbReference type="SAM" id="MobiDB-lite"/>
    </source>
</evidence>
<dbReference type="AlphaFoldDB" id="A0A328UGT8"/>
<dbReference type="Pfam" id="PF01841">
    <property type="entry name" value="Transglut_core"/>
    <property type="match status" value="1"/>
</dbReference>
<organism evidence="4 5">
    <name type="scientific">Hydrogeniiclostridium mannosilyticum</name>
    <dbReference type="NCBI Taxonomy" id="2764322"/>
    <lineage>
        <taxon>Bacteria</taxon>
        <taxon>Bacillati</taxon>
        <taxon>Bacillota</taxon>
        <taxon>Clostridia</taxon>
        <taxon>Eubacteriales</taxon>
        <taxon>Acutalibacteraceae</taxon>
        <taxon>Hydrogeniiclostridium</taxon>
    </lineage>
</organism>
<reference evidence="4 5" key="1">
    <citation type="submission" date="2018-06" db="EMBL/GenBank/DDBJ databases">
        <title>Noncontiguous genome sequence of Ruminococcaceae bacterium ASD2818.</title>
        <authorList>
            <person name="Chaplin A.V."/>
            <person name="Sokolova S.R."/>
            <person name="Kochetkova T.O."/>
            <person name="Goltsov A.Y."/>
            <person name="Trofimov D.Y."/>
            <person name="Efimov B.A."/>
        </authorList>
    </citation>
    <scope>NUCLEOTIDE SEQUENCE [LARGE SCALE GENOMIC DNA]</scope>
    <source>
        <strain evidence="4 5">ASD2818</strain>
    </source>
</reference>
<evidence type="ECO:0000256" key="2">
    <source>
        <dbReference type="SAM" id="Phobius"/>
    </source>
</evidence>
<feature type="transmembrane region" description="Helical" evidence="2">
    <location>
        <begin position="737"/>
        <end position="756"/>
    </location>
</feature>
<feature type="compositionally biased region" description="Polar residues" evidence="1">
    <location>
        <begin position="673"/>
        <end position="689"/>
    </location>
</feature>
<evidence type="ECO:0000259" key="3">
    <source>
        <dbReference type="SMART" id="SM00460"/>
    </source>
</evidence>
<dbReference type="Proteomes" id="UP000249377">
    <property type="component" value="Unassembled WGS sequence"/>
</dbReference>
<feature type="transmembrane region" description="Helical" evidence="2">
    <location>
        <begin position="244"/>
        <end position="264"/>
    </location>
</feature>
<dbReference type="Pfam" id="PF11992">
    <property type="entry name" value="TgpA_N"/>
    <property type="match status" value="1"/>
</dbReference>
<feature type="transmembrane region" description="Helical" evidence="2">
    <location>
        <begin position="91"/>
        <end position="107"/>
    </location>
</feature>
<feature type="compositionally biased region" description="Polar residues" evidence="1">
    <location>
        <begin position="714"/>
        <end position="727"/>
    </location>
</feature>
<dbReference type="Gene3D" id="3.10.620.30">
    <property type="match status" value="1"/>
</dbReference>
<feature type="domain" description="Transglutaminase-like" evidence="3">
    <location>
        <begin position="593"/>
        <end position="668"/>
    </location>
</feature>